<accession>W7I3L3</accession>
<organism evidence="2 3">
    <name type="scientific">Drechslerella stenobrocha 248</name>
    <dbReference type="NCBI Taxonomy" id="1043628"/>
    <lineage>
        <taxon>Eukaryota</taxon>
        <taxon>Fungi</taxon>
        <taxon>Dikarya</taxon>
        <taxon>Ascomycota</taxon>
        <taxon>Pezizomycotina</taxon>
        <taxon>Orbiliomycetes</taxon>
        <taxon>Orbiliales</taxon>
        <taxon>Orbiliaceae</taxon>
        <taxon>Drechslerella</taxon>
    </lineage>
</organism>
<evidence type="ECO:0000256" key="1">
    <source>
        <dbReference type="SAM" id="MobiDB-lite"/>
    </source>
</evidence>
<sequence length="334" mass="35373">MAPPNHRPRPEEQPPTRVPDVDGGSDKPLLRSLLKKPLIPPRTSSRRALHRSQSSENLKKKVAIAASPPTLLRRASSLSLPPEESSPSPSSSQSSSTSTPDPLGPPDLDPATTSSDRYPAPQVIRLPRPRPRPHPQTAVQLTLATPTIVVHKDGNPFDLATALEDPRVRHAGADIIPPPDEAAAPPPSAAAAATATPMKNTGKPAGARHTAKGRLSGRVPRKPSVHVGWKSDYLIATLPEDDIGEFAGRRSSSLSDLQAAAAGGKHWKSVKGRRATPWVHNIGVGATWDEGIGTGGRGGMEPAFPALKRLSDASVGSVESGREVWFDAMEEHEA</sequence>
<name>W7I3L3_9PEZI</name>
<feature type="region of interest" description="Disordered" evidence="1">
    <location>
        <begin position="177"/>
        <end position="222"/>
    </location>
</feature>
<feature type="compositionally biased region" description="Pro residues" evidence="1">
    <location>
        <begin position="177"/>
        <end position="188"/>
    </location>
</feature>
<feature type="region of interest" description="Disordered" evidence="1">
    <location>
        <begin position="1"/>
        <end position="136"/>
    </location>
</feature>
<dbReference type="Proteomes" id="UP000024837">
    <property type="component" value="Unassembled WGS sequence"/>
</dbReference>
<reference evidence="2 3" key="1">
    <citation type="submission" date="2013-05" db="EMBL/GenBank/DDBJ databases">
        <title>Drechslerella stenobrocha genome reveals carnivorous origination and mechanical trapping mechanism of predatory fungi.</title>
        <authorList>
            <person name="Liu X."/>
            <person name="Zhang W."/>
            <person name="Liu K."/>
        </authorList>
    </citation>
    <scope>NUCLEOTIDE SEQUENCE [LARGE SCALE GENOMIC DNA]</scope>
    <source>
        <strain evidence="2 3">248</strain>
    </source>
</reference>
<dbReference type="OrthoDB" id="5335863at2759"/>
<dbReference type="HOGENOM" id="CLU_794473_0_0_1"/>
<protein>
    <submittedName>
        <fullName evidence="2">Uncharacterized protein</fullName>
    </submittedName>
</protein>
<gene>
    <name evidence="2" type="ORF">DRE_04038</name>
</gene>
<dbReference type="AlphaFoldDB" id="W7I3L3"/>
<feature type="compositionally biased region" description="Low complexity" evidence="1">
    <location>
        <begin position="67"/>
        <end position="101"/>
    </location>
</feature>
<keyword evidence="3" id="KW-1185">Reference proteome</keyword>
<evidence type="ECO:0000313" key="3">
    <source>
        <dbReference type="Proteomes" id="UP000024837"/>
    </source>
</evidence>
<dbReference type="EMBL" id="KI966415">
    <property type="protein sequence ID" value="EWC46793.1"/>
    <property type="molecule type" value="Genomic_DNA"/>
</dbReference>
<evidence type="ECO:0000313" key="2">
    <source>
        <dbReference type="EMBL" id="EWC46793.1"/>
    </source>
</evidence>
<proteinExistence type="predicted"/>